<dbReference type="PATRIC" id="fig|1423739.3.peg.2146"/>
<dbReference type="InterPro" id="IPR038200">
    <property type="entry name" value="GW_dom_sf"/>
</dbReference>
<feature type="domain" description="GW" evidence="2">
    <location>
        <begin position="42"/>
        <end position="116"/>
    </location>
</feature>
<dbReference type="AlphaFoldDB" id="A0A0R1RZB4"/>
<evidence type="ECO:0000259" key="2">
    <source>
        <dbReference type="Pfam" id="PF13457"/>
    </source>
</evidence>
<evidence type="ECO:0000256" key="1">
    <source>
        <dbReference type="ARBA" id="ARBA00022729"/>
    </source>
</evidence>
<dbReference type="InterPro" id="IPR039564">
    <property type="entry name" value="Peptidase_C39-like"/>
</dbReference>
<dbReference type="Proteomes" id="UP000052013">
    <property type="component" value="Unassembled WGS sequence"/>
</dbReference>
<comment type="caution">
    <text evidence="4">The sequence shown here is derived from an EMBL/GenBank/DDBJ whole genome shotgun (WGS) entry which is preliminary data.</text>
</comment>
<dbReference type="PANTHER" id="PTHR37806:SF1">
    <property type="entry name" value="PEPTIDASE C39-LIKE DOMAIN-CONTAINING PROTEIN"/>
    <property type="match status" value="1"/>
</dbReference>
<feature type="domain" description="Peptidase C39-like" evidence="3">
    <location>
        <begin position="126"/>
        <end position="255"/>
    </location>
</feature>
<sequence length="281" mass="31659">MKSNHIGWVFVELFSLIVGLVLGVQSQSVNARAATPVEILNQQIVDYHTKIGPNLKHNCGIYSSGGYGTSPDNFEPIAYGRKFHEQDVHITREEQTNQGTWLKFTHHTFTGWIHQNGTVKSNYRLTAPLIAQRPELPTGCEITAVTMMLQFAGQQVTKLQLAKEMPRSHNPNKGFVGSPYSRNGWYVYPAGLTKLVAKHVGTSVNMTGKSLSAVKMQIHQNHLAVVWLANFDGFANHAVTVTGYSKSRIYYNDPWTVRRSSLSNHTFQKHWRLDAYRALSY</sequence>
<dbReference type="Gene3D" id="3.90.70.10">
    <property type="entry name" value="Cysteine proteinases"/>
    <property type="match status" value="1"/>
</dbReference>
<dbReference type="SUPFAM" id="SSF82057">
    <property type="entry name" value="Prokaryotic SH3-related domain"/>
    <property type="match status" value="1"/>
</dbReference>
<evidence type="ECO:0000259" key="3">
    <source>
        <dbReference type="Pfam" id="PF13529"/>
    </source>
</evidence>
<evidence type="ECO:0008006" key="6">
    <source>
        <dbReference type="Google" id="ProtNLM"/>
    </source>
</evidence>
<protein>
    <recommendedName>
        <fullName evidence="6">GW domain-containing protein</fullName>
    </recommendedName>
</protein>
<dbReference type="PANTHER" id="PTHR37806">
    <property type="entry name" value="LMO0724 PROTEIN"/>
    <property type="match status" value="1"/>
</dbReference>
<dbReference type="Pfam" id="PF13529">
    <property type="entry name" value="Peptidase_C39_2"/>
    <property type="match status" value="1"/>
</dbReference>
<proteinExistence type="predicted"/>
<evidence type="ECO:0000313" key="5">
    <source>
        <dbReference type="Proteomes" id="UP000052013"/>
    </source>
</evidence>
<dbReference type="RefSeq" id="WP_057866337.1">
    <property type="nucleotide sequence ID" value="NZ_AZEY01000109.1"/>
</dbReference>
<dbReference type="STRING" id="1423739.FC85_GL002059"/>
<evidence type="ECO:0000313" key="4">
    <source>
        <dbReference type="EMBL" id="KRL62263.1"/>
    </source>
</evidence>
<gene>
    <name evidence="4" type="ORF">FC85_GL002059</name>
</gene>
<accession>A0A0R1RZB4</accession>
<dbReference type="Gene3D" id="2.30.30.170">
    <property type="match status" value="1"/>
</dbReference>
<dbReference type="EMBL" id="AZEY01000109">
    <property type="protein sequence ID" value="KRL62263.1"/>
    <property type="molecule type" value="Genomic_DNA"/>
</dbReference>
<dbReference type="InterPro" id="IPR025987">
    <property type="entry name" value="GW_dom"/>
</dbReference>
<keyword evidence="1" id="KW-0732">Signal</keyword>
<reference evidence="4 5" key="1">
    <citation type="journal article" date="2015" name="Genome Announc.">
        <title>Expanding the biotechnology potential of lactobacilli through comparative genomics of 213 strains and associated genera.</title>
        <authorList>
            <person name="Sun Z."/>
            <person name="Harris H.M."/>
            <person name="McCann A."/>
            <person name="Guo C."/>
            <person name="Argimon S."/>
            <person name="Zhang W."/>
            <person name="Yang X."/>
            <person name="Jeffery I.B."/>
            <person name="Cooney J.C."/>
            <person name="Kagawa T.F."/>
            <person name="Liu W."/>
            <person name="Song Y."/>
            <person name="Salvetti E."/>
            <person name="Wrobel A."/>
            <person name="Rasinkangas P."/>
            <person name="Parkhill J."/>
            <person name="Rea M.C."/>
            <person name="O'Sullivan O."/>
            <person name="Ritari J."/>
            <person name="Douillard F.P."/>
            <person name="Paul Ross R."/>
            <person name="Yang R."/>
            <person name="Briner A.E."/>
            <person name="Felis G.E."/>
            <person name="de Vos W.M."/>
            <person name="Barrangou R."/>
            <person name="Klaenhammer T.R."/>
            <person name="Caufield P.W."/>
            <person name="Cui Y."/>
            <person name="Zhang H."/>
            <person name="O'Toole P.W."/>
        </authorList>
    </citation>
    <scope>NUCLEOTIDE SEQUENCE [LARGE SCALE GENOMIC DNA]</scope>
    <source>
        <strain evidence="4 5">DSM 14421</strain>
    </source>
</reference>
<organism evidence="4 5">
    <name type="scientific">Lentilactobacillus diolivorans DSM 14421</name>
    <dbReference type="NCBI Taxonomy" id="1423739"/>
    <lineage>
        <taxon>Bacteria</taxon>
        <taxon>Bacillati</taxon>
        <taxon>Bacillota</taxon>
        <taxon>Bacilli</taxon>
        <taxon>Lactobacillales</taxon>
        <taxon>Lactobacillaceae</taxon>
        <taxon>Lentilactobacillus</taxon>
    </lineage>
</organism>
<dbReference type="Pfam" id="PF13457">
    <property type="entry name" value="GW"/>
    <property type="match status" value="1"/>
</dbReference>
<name>A0A0R1RZB4_9LACO</name>